<dbReference type="InterPro" id="IPR011500">
    <property type="entry name" value="GPCR_3_9-Cys_dom"/>
</dbReference>
<dbReference type="Gene3D" id="2.10.50.30">
    <property type="entry name" value="GPCR, family 3, nine cysteines domain"/>
    <property type="match status" value="1"/>
</dbReference>
<dbReference type="InterPro" id="IPR038550">
    <property type="entry name" value="GPCR_3_9-Cys_sf"/>
</dbReference>
<feature type="domain" description="G-protein coupled receptors family 3 profile" evidence="14">
    <location>
        <begin position="1155"/>
        <end position="1419"/>
    </location>
</feature>
<dbReference type="InterPro" id="IPR017978">
    <property type="entry name" value="GPCR_3_C"/>
</dbReference>
<dbReference type="InterPro" id="IPR004073">
    <property type="entry name" value="GPCR_3_vmron_rcpt_2"/>
</dbReference>
<keyword evidence="6" id="KW-0297">G-protein coupled receptor</keyword>
<keyword evidence="5 12" id="KW-1133">Transmembrane helix</keyword>
<evidence type="ECO:0000256" key="7">
    <source>
        <dbReference type="ARBA" id="ARBA00023136"/>
    </source>
</evidence>
<evidence type="ECO:0000259" key="13">
    <source>
        <dbReference type="PROSITE" id="PS50011"/>
    </source>
</evidence>
<feature type="compositionally biased region" description="Polar residues" evidence="11">
    <location>
        <begin position="160"/>
        <end position="171"/>
    </location>
</feature>
<dbReference type="SMART" id="SM00220">
    <property type="entry name" value="S_TKc"/>
    <property type="match status" value="1"/>
</dbReference>
<feature type="transmembrane region" description="Helical" evidence="12">
    <location>
        <begin position="1381"/>
        <end position="1404"/>
    </location>
</feature>
<evidence type="ECO:0000256" key="3">
    <source>
        <dbReference type="ARBA" id="ARBA00022692"/>
    </source>
</evidence>
<feature type="compositionally biased region" description="Basic and acidic residues" evidence="11">
    <location>
        <begin position="266"/>
        <end position="278"/>
    </location>
</feature>
<dbReference type="GeneID" id="108697251"/>
<dbReference type="CDD" id="cd15283">
    <property type="entry name" value="7tmC_V2R_pheromone"/>
    <property type="match status" value="1"/>
</dbReference>
<dbReference type="Pfam" id="PF07562">
    <property type="entry name" value="NCD3G"/>
    <property type="match status" value="1"/>
</dbReference>
<evidence type="ECO:0000259" key="14">
    <source>
        <dbReference type="PROSITE" id="PS50259"/>
    </source>
</evidence>
<feature type="compositionally biased region" description="Polar residues" evidence="11">
    <location>
        <begin position="226"/>
        <end position="235"/>
    </location>
</feature>
<keyword evidence="15" id="KW-1185">Reference proteome</keyword>
<keyword evidence="2" id="KW-1003">Cell membrane</keyword>
<evidence type="ECO:0000256" key="1">
    <source>
        <dbReference type="ARBA" id="ARBA00004651"/>
    </source>
</evidence>
<keyword evidence="4" id="KW-0732">Signal</keyword>
<feature type="compositionally biased region" description="Basic and acidic residues" evidence="11">
    <location>
        <begin position="208"/>
        <end position="217"/>
    </location>
</feature>
<keyword evidence="3 12" id="KW-0812">Transmembrane</keyword>
<feature type="transmembrane region" description="Helical" evidence="12">
    <location>
        <begin position="1314"/>
        <end position="1337"/>
    </location>
</feature>
<dbReference type="Gene3D" id="1.10.510.10">
    <property type="entry name" value="Transferase(Phosphotransferase) domain 1"/>
    <property type="match status" value="1"/>
</dbReference>
<dbReference type="InterPro" id="IPR011009">
    <property type="entry name" value="Kinase-like_dom_sf"/>
</dbReference>
<evidence type="ECO:0000256" key="11">
    <source>
        <dbReference type="SAM" id="MobiDB-lite"/>
    </source>
</evidence>
<dbReference type="Gene3D" id="3.40.50.2300">
    <property type="match status" value="2"/>
</dbReference>
<dbReference type="PROSITE" id="PS50011">
    <property type="entry name" value="PROTEIN_KINASE_DOM"/>
    <property type="match status" value="1"/>
</dbReference>
<dbReference type="PANTHER" id="PTHR24061:SF552">
    <property type="entry name" value="VOMERONASAL TYPE-2 RECEPTOR 26-LIKE"/>
    <property type="match status" value="1"/>
</dbReference>
<dbReference type="KEGG" id="xla:108697251"/>
<dbReference type="Pfam" id="PF00003">
    <property type="entry name" value="7tm_3"/>
    <property type="match status" value="1"/>
</dbReference>
<dbReference type="CDD" id="cd05122">
    <property type="entry name" value="PKc_STE"/>
    <property type="match status" value="1"/>
</dbReference>
<feature type="domain" description="Protein kinase" evidence="13">
    <location>
        <begin position="312"/>
        <end position="566"/>
    </location>
</feature>
<accession>A0A8J0TE35</accession>
<feature type="compositionally biased region" description="Polar residues" evidence="11">
    <location>
        <begin position="195"/>
        <end position="206"/>
    </location>
</feature>
<comment type="subcellular location">
    <subcellularLocation>
        <location evidence="1">Cell membrane</location>
        <topology evidence="1">Multi-pass membrane protein</topology>
    </subcellularLocation>
</comment>
<dbReference type="SUPFAM" id="SSF56112">
    <property type="entry name" value="Protein kinase-like (PK-like)"/>
    <property type="match status" value="1"/>
</dbReference>
<sequence>MDCTCRCGDVIMDCTCDCHDVIMDAVKKHCNGTPKEDVLNHVEIIDILALPEPEDKEICLKELDLKPEKGIEEDNGRKEPPEETSEDEQLSEQGETPNNPSCHFQENSSEEPAEETSEEEQLSEQGETSSNTTCHLQENSSEEPAEETSKDEQLSEQDETSINPSCHLQDNSSEEPAEETSEEEQISEQEETSSNTTCHFQENSSEGPAEKTSKDEQLSEQDETSKNPSCHFQANSSEEPAEETSEEEQLSEQGETSNNTTCHFQNFKDEKQQKKSSETSRCSNRQAQPAAIKKEDDKDQLAKKYPEPYRYVILEKAMREGNFASICKGWLIREHQEIAIKIIKKVENKEDIEKEINILEKVSGHHNIVTFYGAFYAKPTGLWIVTELFKGGSVKYLMRTNRNHSLGERWISYICKEVLQGLCHLRKQKIIHHELTPNNIILTADADVKIANFSLATMGKKSNSPAGTTEYMAPEVLACNYKNGAEYDDKADVWSLGITAIKMAEGYLPYSQLPIKKLIKEVIYGPPPALTRDGWSDNFYFFIDECLQKQPARRPNARQLLNHPFITNIRAFFPIPGVQGNSTLESNKTCVLNSTLLESSARDGDIVLGAVMPLFNSPFPNKNTFRQKPIPNTCYGMSLRYYRHILAVFYAVNEINENPKLLPNITLGYEIYDSCSYETKSVEGTFKLISRKQNAIPSYQCSAKGLIAGVIGDISSSATYDMAQLTGVYMYPQISYGAQDPVLDDKLLFPSFFRMLPNDKTQYEAFVQLCLQFGWTWVGLVATDDERNVQSCEEIRTELIKNGICVAYFEIITLTLLSTYTRVINTMIQSTANVVIVYCSSVNFFQFIYSVQLFRMPGKVFIIPTVVSVASDSIFSSFLSILNGSLLFSIHKGEIPGLKDFLHSVSPYTLPNDYFTAATWNYALWCLPANATEFRKKFGLARNCTGKETLKIFDLAYDVDSFRITYAAYRAVYAFATALHDMFSSMHNKSVFMANLKETFHPSMLNKYLRNIHFQTKSGEEFYFVNGSPAGQYDIINWVIAPNESIITTQVGSFLCSAPKGQQLIINKNKIVWNPTFNQMPRSVCSESCPPGYRKAARKSAPICCYDCVSCSEGEISNSTDMENCIKCVEDQWSNENRTICISKTIDFLSYEDALGIAWSVIAICLSVVPLGVLGIFLKHSETAIVKANNRELSYILLLSLSMCSLCSLLFIGRPEATTCFFRQAAFGIIFAIAVSSILSKTITVVIAFNTTKPGSHARKWVGSRVSTYLVSLGAVGEAVICLLWFLCSPPFPDYDTSENYEKMTLKCNEGSEIAFYFMMGYVGLLAALSFVVAFLARKLPDSFNEATYITFSMLVFFSVWVSFIPAYLSTKGKYTVAVEIFAILASTAGLVGCIFAPKCYIIVIRPDLNTREHLIGKKVSRYIIEPA</sequence>
<dbReference type="FunFam" id="1.10.510.10:FF:000906">
    <property type="entry name" value="Spectrin, beta, non-erythrocytic 1"/>
    <property type="match status" value="1"/>
</dbReference>
<feature type="compositionally biased region" description="Acidic residues" evidence="11">
    <location>
        <begin position="108"/>
        <end position="122"/>
    </location>
</feature>
<gene>
    <name evidence="16" type="primary">LOC108697251</name>
</gene>
<dbReference type="GO" id="GO:0005524">
    <property type="term" value="F:ATP binding"/>
    <property type="evidence" value="ECO:0007669"/>
    <property type="project" value="InterPro"/>
</dbReference>
<name>A0A8J0TE35_XENLA</name>
<evidence type="ECO:0000256" key="12">
    <source>
        <dbReference type="SAM" id="Phobius"/>
    </source>
</evidence>
<evidence type="ECO:0000256" key="8">
    <source>
        <dbReference type="ARBA" id="ARBA00023170"/>
    </source>
</evidence>
<evidence type="ECO:0000256" key="9">
    <source>
        <dbReference type="ARBA" id="ARBA00023180"/>
    </source>
</evidence>
<dbReference type="Pfam" id="PF00069">
    <property type="entry name" value="Pkinase"/>
    <property type="match status" value="1"/>
</dbReference>
<feature type="transmembrane region" description="Helical" evidence="12">
    <location>
        <begin position="1269"/>
        <end position="1293"/>
    </location>
</feature>
<evidence type="ECO:0000256" key="4">
    <source>
        <dbReference type="ARBA" id="ARBA00022729"/>
    </source>
</evidence>
<evidence type="ECO:0000256" key="2">
    <source>
        <dbReference type="ARBA" id="ARBA00022475"/>
    </source>
</evidence>
<dbReference type="InterPro" id="IPR000337">
    <property type="entry name" value="GPCR_3"/>
</dbReference>
<dbReference type="Proteomes" id="UP000186698">
    <property type="component" value="Chromosome 7S"/>
</dbReference>
<evidence type="ECO:0000256" key="5">
    <source>
        <dbReference type="ARBA" id="ARBA00022989"/>
    </source>
</evidence>
<dbReference type="PANTHER" id="PTHR24061">
    <property type="entry name" value="CALCIUM-SENSING RECEPTOR-RELATED"/>
    <property type="match status" value="1"/>
</dbReference>
<proteinExistence type="predicted"/>
<dbReference type="PRINTS" id="PR00248">
    <property type="entry name" value="GPCRMGR"/>
</dbReference>
<dbReference type="FunFam" id="2.10.50.30:FF:000003">
    <property type="entry name" value="Vomeronasal 2, receptor 120"/>
    <property type="match status" value="1"/>
</dbReference>
<feature type="transmembrane region" description="Helical" evidence="12">
    <location>
        <begin position="1193"/>
        <end position="1213"/>
    </location>
</feature>
<feature type="compositionally biased region" description="Acidic residues" evidence="11">
    <location>
        <begin position="172"/>
        <end position="191"/>
    </location>
</feature>
<dbReference type="SUPFAM" id="SSF53822">
    <property type="entry name" value="Periplasmic binding protein-like I"/>
    <property type="match status" value="1"/>
</dbReference>
<keyword evidence="10" id="KW-0807">Transducer</keyword>
<protein>
    <submittedName>
        <fullName evidence="16">Vomeronasal type-2 receptor 26</fullName>
    </submittedName>
</protein>
<dbReference type="GO" id="GO:0005886">
    <property type="term" value="C:plasma membrane"/>
    <property type="evidence" value="ECO:0000318"/>
    <property type="project" value="GO_Central"/>
</dbReference>
<dbReference type="FunFam" id="3.40.50.2300:FF:000024">
    <property type="entry name" value="Vomeronasal 2, receptor 73"/>
    <property type="match status" value="1"/>
</dbReference>
<feature type="transmembrane region" description="Helical" evidence="12">
    <location>
        <begin position="1225"/>
        <end position="1249"/>
    </location>
</feature>
<evidence type="ECO:0000256" key="10">
    <source>
        <dbReference type="ARBA" id="ARBA00023224"/>
    </source>
</evidence>
<dbReference type="InterPro" id="IPR000068">
    <property type="entry name" value="GPCR_3_Ca_sens_rcpt-rel"/>
</dbReference>
<evidence type="ECO:0000313" key="16">
    <source>
        <dbReference type="RefSeq" id="XP_018082648.2"/>
    </source>
</evidence>
<organism evidence="15 16">
    <name type="scientific">Xenopus laevis</name>
    <name type="common">African clawed frog</name>
    <dbReference type="NCBI Taxonomy" id="8355"/>
    <lineage>
        <taxon>Eukaryota</taxon>
        <taxon>Metazoa</taxon>
        <taxon>Chordata</taxon>
        <taxon>Craniata</taxon>
        <taxon>Vertebrata</taxon>
        <taxon>Euteleostomi</taxon>
        <taxon>Amphibia</taxon>
        <taxon>Batrachia</taxon>
        <taxon>Anura</taxon>
        <taxon>Pipoidea</taxon>
        <taxon>Pipidae</taxon>
        <taxon>Xenopodinae</taxon>
        <taxon>Xenopus</taxon>
        <taxon>Xenopus</taxon>
    </lineage>
</organism>
<evidence type="ECO:0000313" key="15">
    <source>
        <dbReference type="Proteomes" id="UP000186698"/>
    </source>
</evidence>
<keyword evidence="7 12" id="KW-0472">Membrane</keyword>
<keyword evidence="9" id="KW-0325">Glycoprotein</keyword>
<dbReference type="Pfam" id="PF01094">
    <property type="entry name" value="ANF_receptor"/>
    <property type="match status" value="1"/>
</dbReference>
<dbReference type="PROSITE" id="PS50259">
    <property type="entry name" value="G_PROTEIN_RECEP_F3_4"/>
    <property type="match status" value="1"/>
</dbReference>
<dbReference type="CDD" id="cd06365">
    <property type="entry name" value="PBP1_pheromone_receptor"/>
    <property type="match status" value="1"/>
</dbReference>
<dbReference type="GO" id="GO:0004672">
    <property type="term" value="F:protein kinase activity"/>
    <property type="evidence" value="ECO:0007669"/>
    <property type="project" value="InterPro"/>
</dbReference>
<feature type="compositionally biased region" description="Polar residues" evidence="11">
    <location>
        <begin position="91"/>
        <end position="104"/>
    </location>
</feature>
<reference evidence="16" key="1">
    <citation type="submission" date="2025-08" db="UniProtKB">
        <authorList>
            <consortium name="RefSeq"/>
        </authorList>
    </citation>
    <scope>IDENTIFICATION</scope>
    <source>
        <strain evidence="16">J_2021</strain>
        <tissue evidence="16">Erythrocytes</tissue>
    </source>
</reference>
<dbReference type="FunFam" id="3.40.50.2300:FF:000728">
    <property type="entry name" value="Uncharacterized protein"/>
    <property type="match status" value="1"/>
</dbReference>
<feature type="compositionally biased region" description="Basic and acidic residues" evidence="11">
    <location>
        <begin position="63"/>
        <end position="81"/>
    </location>
</feature>
<evidence type="ECO:0000256" key="6">
    <source>
        <dbReference type="ARBA" id="ARBA00023040"/>
    </source>
</evidence>
<feature type="transmembrane region" description="Helical" evidence="12">
    <location>
        <begin position="1154"/>
        <end position="1178"/>
    </location>
</feature>
<dbReference type="OrthoDB" id="5984008at2759"/>
<dbReference type="PRINTS" id="PR01535">
    <property type="entry name" value="VOMERONASL2R"/>
</dbReference>
<dbReference type="InterPro" id="IPR000719">
    <property type="entry name" value="Prot_kinase_dom"/>
</dbReference>
<feature type="compositionally biased region" description="Acidic residues" evidence="11">
    <location>
        <begin position="239"/>
        <end position="250"/>
    </location>
</feature>
<dbReference type="RefSeq" id="XP_018082648.2">
    <property type="nucleotide sequence ID" value="XM_018227159.2"/>
</dbReference>
<feature type="region of interest" description="Disordered" evidence="11">
    <location>
        <begin position="63"/>
        <end position="299"/>
    </location>
</feature>
<dbReference type="InterPro" id="IPR028082">
    <property type="entry name" value="Peripla_BP_I"/>
</dbReference>
<feature type="transmembrane region" description="Helical" evidence="12">
    <location>
        <begin position="1349"/>
        <end position="1369"/>
    </location>
</feature>
<dbReference type="InterPro" id="IPR001828">
    <property type="entry name" value="ANF_lig-bd_rcpt"/>
</dbReference>
<keyword evidence="8 16" id="KW-0675">Receptor</keyword>
<dbReference type="GO" id="GO:0004930">
    <property type="term" value="F:G protein-coupled receptor activity"/>
    <property type="evidence" value="ECO:0000318"/>
    <property type="project" value="GO_Central"/>
</dbReference>